<evidence type="ECO:0000256" key="7">
    <source>
        <dbReference type="ARBA" id="ARBA00023237"/>
    </source>
</evidence>
<dbReference type="RefSeq" id="WP_136880600.1">
    <property type="nucleotide sequence ID" value="NZ_SWDX01000005.1"/>
</dbReference>
<comment type="caution">
    <text evidence="13">The sequence shown here is derived from an EMBL/GenBank/DDBJ whole genome shotgun (WGS) entry which is preliminary data.</text>
</comment>
<keyword evidence="10" id="KW-0732">Signal</keyword>
<dbReference type="AlphaFoldDB" id="A0A4U1GAS3"/>
<evidence type="ECO:0000256" key="4">
    <source>
        <dbReference type="ARBA" id="ARBA00022692"/>
    </source>
</evidence>
<dbReference type="SUPFAM" id="SSF56935">
    <property type="entry name" value="Porins"/>
    <property type="match status" value="1"/>
</dbReference>
<feature type="domain" description="TonB-dependent receptor plug" evidence="12">
    <location>
        <begin position="199"/>
        <end position="307"/>
    </location>
</feature>
<keyword evidence="5 9" id="KW-0798">TonB box</keyword>
<dbReference type="InterPro" id="IPR023996">
    <property type="entry name" value="TonB-dep_OMP_SusC/RagA"/>
</dbReference>
<keyword evidence="3 8" id="KW-1134">Transmembrane beta strand</keyword>
<dbReference type="InterPro" id="IPR036942">
    <property type="entry name" value="Beta-barrel_TonB_sf"/>
</dbReference>
<evidence type="ECO:0000313" key="14">
    <source>
        <dbReference type="Proteomes" id="UP000309594"/>
    </source>
</evidence>
<dbReference type="Pfam" id="PF00593">
    <property type="entry name" value="TonB_dep_Rec_b-barrel"/>
    <property type="match status" value="1"/>
</dbReference>
<proteinExistence type="inferred from homology"/>
<evidence type="ECO:0000256" key="1">
    <source>
        <dbReference type="ARBA" id="ARBA00004571"/>
    </source>
</evidence>
<protein>
    <submittedName>
        <fullName evidence="13">TonB-dependent receptor</fullName>
    </submittedName>
</protein>
<feature type="signal peptide" evidence="10">
    <location>
        <begin position="1"/>
        <end position="21"/>
    </location>
</feature>
<dbReference type="InterPro" id="IPR012910">
    <property type="entry name" value="Plug_dom"/>
</dbReference>
<reference evidence="13 14" key="1">
    <citation type="submission" date="2019-04" db="EMBL/GenBank/DDBJ databases">
        <title>Pedobacter sp. RP-1-16 sp. nov., isolated from Arctic soil.</title>
        <authorList>
            <person name="Dahal R.H."/>
            <person name="Kim D.-U."/>
        </authorList>
    </citation>
    <scope>NUCLEOTIDE SEQUENCE [LARGE SCALE GENOMIC DNA]</scope>
    <source>
        <strain evidence="13 14">RP-1-16</strain>
    </source>
</reference>
<evidence type="ECO:0000256" key="10">
    <source>
        <dbReference type="SAM" id="SignalP"/>
    </source>
</evidence>
<dbReference type="PROSITE" id="PS52016">
    <property type="entry name" value="TONB_DEPENDENT_REC_3"/>
    <property type="match status" value="1"/>
</dbReference>
<keyword evidence="7 8" id="KW-0998">Cell outer membrane</keyword>
<dbReference type="InterPro" id="IPR008969">
    <property type="entry name" value="CarboxyPept-like_regulatory"/>
</dbReference>
<dbReference type="InterPro" id="IPR000531">
    <property type="entry name" value="Beta-barrel_TonB"/>
</dbReference>
<sequence>MKLTIVLMIMSLTSLYASGYAQNVSVNEKNAQLSTILKDIKKQTGYNFLYNTKMMNEANPVHASFKDLPLEKALQIIFNNQPLTFLINKNNVIVKRKPEQPIVAQELITVTGKVVDEKKLPLPGVTVKLKGAATGVMTTPDGSYAIKVPKDGTLVFSYMGYAVQEIKVNGKTILDISMSVDMRDLDQVVVVGYGTQKRSSITGAVDQVKASQIEDRPVGNLTQALQGSSPSLVIQQRSMNPNNNSMNINLRGISTFGNNSPLLVIDGVISDDISNMNNLNPNDVESVSILKDAGSSAIYGSRSANGVILITTKQGKLGAKPVVKFGAILGSQNPEVLIKPLKGYQNALLRNDSFLNVGQAPIYSSQDIDQLATGDSEYFFKGILKNGMQQNYNLSVQGGSTNTTYMISAGYYHQESNFKGPDYGLKRYNFRSNLTTDIGKLKLTTILWYDRSEGKAYQGDTGFLIADASRLPVYNNYILKGADGRYYNNDVLTGGNPLASLEHGGYTNSNNDHFQGSLNGEFQIIDGLKAKGLVGFDLRPETRLIRRFYWPIYGLSSSENDSPINVGDSKKYSIEDYSGKATLLNTQVMLDYNKTFGKLHNVTFLAGFSNESYRQRRQEIKMQFVDPVLGIPIEGTIIDPTSYNTVGGTTERSIYSYFGRIGYSFADKYYAEGSFRYDGSSKFAKENRWGFFPSVSLGWRITEERFFDFWKNKIGDLKIRGSYGTLGNQNIDDYQTFTTYDIYPNQYGFNNEAVPGTGYTFGNPQLKWETTSSFNIGADATFLSGSLTATFDYFHKKTKDILLTPQTPLTLGGAVPKANLGEMANQGWEFSVNYNLSHSGFRHSFGLNIGDSWNKVTKFEGFEQIDKSDEIERIIRVGLPLYSYYGYKTDGLFQNEDEIKNSALPIGILPQPGDVKYKDRNGDGTIDDNDRYVLGHAFPRLTFGFTYDVQWKGFDLSMLLQGVGKRDMALRGETIEPFHSGYSTVMFEHQLDYWTPANPDAKWPRLTPQSNSSTVNNYGKGSDFNIFNAAYLRLKNIQIGYTLPKTLTTKIGMSKLRVFVNGQNLLTFSKNSFIDPESTEFGGSMNASGANSARNYPLLKYIGGGFNVEF</sequence>
<dbReference type="EMBL" id="SWDX01000005">
    <property type="protein sequence ID" value="TKC59989.1"/>
    <property type="molecule type" value="Genomic_DNA"/>
</dbReference>
<evidence type="ECO:0000256" key="2">
    <source>
        <dbReference type="ARBA" id="ARBA00022448"/>
    </source>
</evidence>
<dbReference type="InterPro" id="IPR039426">
    <property type="entry name" value="TonB-dep_rcpt-like"/>
</dbReference>
<keyword evidence="6 8" id="KW-0472">Membrane</keyword>
<evidence type="ECO:0000256" key="3">
    <source>
        <dbReference type="ARBA" id="ARBA00022452"/>
    </source>
</evidence>
<feature type="domain" description="TonB-dependent receptor-like beta-barrel" evidence="11">
    <location>
        <begin position="475"/>
        <end position="1065"/>
    </location>
</feature>
<name>A0A4U1GAS3_9SPHI</name>
<gene>
    <name evidence="13" type="ORF">FBD94_13770</name>
</gene>
<dbReference type="NCBIfam" id="TIGR04057">
    <property type="entry name" value="SusC_RagA_signa"/>
    <property type="match status" value="1"/>
</dbReference>
<dbReference type="FunFam" id="2.170.130.10:FF:000003">
    <property type="entry name" value="SusC/RagA family TonB-linked outer membrane protein"/>
    <property type="match status" value="1"/>
</dbReference>
<dbReference type="Gene3D" id="2.60.40.1120">
    <property type="entry name" value="Carboxypeptidase-like, regulatory domain"/>
    <property type="match status" value="1"/>
</dbReference>
<dbReference type="Gene3D" id="2.40.170.20">
    <property type="entry name" value="TonB-dependent receptor, beta-barrel domain"/>
    <property type="match status" value="1"/>
</dbReference>
<comment type="subcellular location">
    <subcellularLocation>
        <location evidence="1 8">Cell outer membrane</location>
        <topology evidence="1 8">Multi-pass membrane protein</topology>
    </subcellularLocation>
</comment>
<dbReference type="InterPro" id="IPR037066">
    <property type="entry name" value="Plug_dom_sf"/>
</dbReference>
<keyword evidence="2 8" id="KW-0813">Transport</keyword>
<comment type="similarity">
    <text evidence="8 9">Belongs to the TonB-dependent receptor family.</text>
</comment>
<keyword evidence="4 8" id="KW-0812">Transmembrane</keyword>
<evidence type="ECO:0000256" key="5">
    <source>
        <dbReference type="ARBA" id="ARBA00023077"/>
    </source>
</evidence>
<organism evidence="13 14">
    <name type="scientific">Pedobacter hiemivivus</name>
    <dbReference type="NCBI Taxonomy" id="2530454"/>
    <lineage>
        <taxon>Bacteria</taxon>
        <taxon>Pseudomonadati</taxon>
        <taxon>Bacteroidota</taxon>
        <taxon>Sphingobacteriia</taxon>
        <taxon>Sphingobacteriales</taxon>
        <taxon>Sphingobacteriaceae</taxon>
        <taxon>Pedobacter</taxon>
    </lineage>
</organism>
<dbReference type="Pfam" id="PF13715">
    <property type="entry name" value="CarbopepD_reg_2"/>
    <property type="match status" value="1"/>
</dbReference>
<dbReference type="NCBIfam" id="TIGR04056">
    <property type="entry name" value="OMP_RagA_SusC"/>
    <property type="match status" value="1"/>
</dbReference>
<dbReference type="InterPro" id="IPR023997">
    <property type="entry name" value="TonB-dep_OMP_SusC/RagA_CS"/>
</dbReference>
<dbReference type="GO" id="GO:0009279">
    <property type="term" value="C:cell outer membrane"/>
    <property type="evidence" value="ECO:0007669"/>
    <property type="project" value="UniProtKB-SubCell"/>
</dbReference>
<evidence type="ECO:0000259" key="11">
    <source>
        <dbReference type="Pfam" id="PF00593"/>
    </source>
</evidence>
<evidence type="ECO:0000313" key="13">
    <source>
        <dbReference type="EMBL" id="TKC59989.1"/>
    </source>
</evidence>
<evidence type="ECO:0000256" key="6">
    <source>
        <dbReference type="ARBA" id="ARBA00023136"/>
    </source>
</evidence>
<dbReference type="Pfam" id="PF07715">
    <property type="entry name" value="Plug"/>
    <property type="match status" value="1"/>
</dbReference>
<feature type="chain" id="PRO_5020933397" evidence="10">
    <location>
        <begin position="22"/>
        <end position="1110"/>
    </location>
</feature>
<dbReference type="SUPFAM" id="SSF49464">
    <property type="entry name" value="Carboxypeptidase regulatory domain-like"/>
    <property type="match status" value="1"/>
</dbReference>
<accession>A0A4U1GAS3</accession>
<dbReference type="Proteomes" id="UP000309594">
    <property type="component" value="Unassembled WGS sequence"/>
</dbReference>
<evidence type="ECO:0000259" key="12">
    <source>
        <dbReference type="Pfam" id="PF07715"/>
    </source>
</evidence>
<keyword evidence="13" id="KW-0675">Receptor</keyword>
<evidence type="ECO:0000256" key="9">
    <source>
        <dbReference type="RuleBase" id="RU003357"/>
    </source>
</evidence>
<dbReference type="Gene3D" id="2.170.130.10">
    <property type="entry name" value="TonB-dependent receptor, plug domain"/>
    <property type="match status" value="1"/>
</dbReference>
<evidence type="ECO:0000256" key="8">
    <source>
        <dbReference type="PROSITE-ProRule" id="PRU01360"/>
    </source>
</evidence>